<organism evidence="1 2">
    <name type="scientific">Vasconcelosia minhoensis LEGE 07310</name>
    <dbReference type="NCBI Taxonomy" id="915328"/>
    <lineage>
        <taxon>Bacteria</taxon>
        <taxon>Bacillati</taxon>
        <taxon>Cyanobacteriota</taxon>
        <taxon>Cyanophyceae</taxon>
        <taxon>Nodosilineales</taxon>
        <taxon>Cymatolegaceae</taxon>
        <taxon>Vasconcelosia</taxon>
        <taxon>Vasconcelosia minhoensis</taxon>
    </lineage>
</organism>
<evidence type="ECO:0000313" key="2">
    <source>
        <dbReference type="Proteomes" id="UP000636505"/>
    </source>
</evidence>
<dbReference type="InterPro" id="IPR003669">
    <property type="entry name" value="Thymidylate_synthase_ThyX"/>
</dbReference>
<evidence type="ECO:0000313" key="1">
    <source>
        <dbReference type="EMBL" id="MBE9076376.1"/>
    </source>
</evidence>
<comment type="caution">
    <text evidence="1">The sequence shown here is derived from an EMBL/GenBank/DDBJ whole genome shotgun (WGS) entry which is preliminary data.</text>
</comment>
<gene>
    <name evidence="1" type="ORF">IQ241_03550</name>
</gene>
<keyword evidence="2" id="KW-1185">Reference proteome</keyword>
<dbReference type="RefSeq" id="WP_193905035.1">
    <property type="nucleotide sequence ID" value="NZ_JADEXG010000005.1"/>
</dbReference>
<reference evidence="1" key="1">
    <citation type="submission" date="2020-10" db="EMBL/GenBank/DDBJ databases">
        <authorList>
            <person name="Castelo-Branco R."/>
            <person name="Eusebio N."/>
            <person name="Adriana R."/>
            <person name="Vieira A."/>
            <person name="Brugerolle De Fraissinette N."/>
            <person name="Rezende De Castro R."/>
            <person name="Schneider M.P."/>
            <person name="Vasconcelos V."/>
            <person name="Leao P.N."/>
        </authorList>
    </citation>
    <scope>NUCLEOTIDE SEQUENCE</scope>
    <source>
        <strain evidence="1">LEGE 07310</strain>
    </source>
</reference>
<dbReference type="AlphaFoldDB" id="A0A8J7A9B3"/>
<dbReference type="GO" id="GO:0006231">
    <property type="term" value="P:dTMP biosynthetic process"/>
    <property type="evidence" value="ECO:0007669"/>
    <property type="project" value="InterPro"/>
</dbReference>
<dbReference type="GO" id="GO:0050797">
    <property type="term" value="F:thymidylate synthase (FAD) activity"/>
    <property type="evidence" value="ECO:0007669"/>
    <property type="project" value="InterPro"/>
</dbReference>
<dbReference type="InterPro" id="IPR036098">
    <property type="entry name" value="Thymidylate_synthase_ThyX_sf"/>
</dbReference>
<dbReference type="Proteomes" id="UP000636505">
    <property type="component" value="Unassembled WGS sequence"/>
</dbReference>
<dbReference type="Pfam" id="PF02511">
    <property type="entry name" value="Thy1"/>
    <property type="match status" value="1"/>
</dbReference>
<name>A0A8J7A9B3_9CYAN</name>
<dbReference type="SUPFAM" id="SSF69796">
    <property type="entry name" value="Thymidylate synthase-complementing protein Thy1"/>
    <property type="match status" value="1"/>
</dbReference>
<dbReference type="Gene3D" id="3.30.1360.170">
    <property type="match status" value="1"/>
</dbReference>
<sequence length="50" mass="5981">MHVLDLCSKADAQLEIRWLCEQLLELFQDWMPELARYCLDKRYGKARLAP</sequence>
<proteinExistence type="predicted"/>
<accession>A0A8J7A9B3</accession>
<dbReference type="GO" id="GO:0050660">
    <property type="term" value="F:flavin adenine dinucleotide binding"/>
    <property type="evidence" value="ECO:0007669"/>
    <property type="project" value="InterPro"/>
</dbReference>
<dbReference type="EMBL" id="JADEXG010000005">
    <property type="protein sequence ID" value="MBE9076376.1"/>
    <property type="molecule type" value="Genomic_DNA"/>
</dbReference>
<protein>
    <submittedName>
        <fullName evidence="1">FAD-dependent thymidylate synthase</fullName>
    </submittedName>
</protein>